<keyword evidence="3" id="KW-1185">Reference proteome</keyword>
<dbReference type="EMBL" id="FYDG01000014">
    <property type="protein sequence ID" value="SNB81016.1"/>
    <property type="molecule type" value="Genomic_DNA"/>
</dbReference>
<evidence type="ECO:0000313" key="3">
    <source>
        <dbReference type="Proteomes" id="UP000198418"/>
    </source>
</evidence>
<accession>A0A212S773</accession>
<dbReference type="AlphaFoldDB" id="A0A212S773"/>
<sequence>MPEVFGVTGTSDGFVKAFDARNGKELWKFQTGSGVVSIPITWEEDGKQYLGISSGYGGAVPLWGGDMADLTKQVSQGGSFWVFELPPELAQSK</sequence>
<dbReference type="InterPro" id="IPR011047">
    <property type="entry name" value="Quinoprotein_ADH-like_sf"/>
</dbReference>
<dbReference type="Pfam" id="PF01011">
    <property type="entry name" value="PQQ"/>
    <property type="match status" value="1"/>
</dbReference>
<dbReference type="Proteomes" id="UP000198418">
    <property type="component" value="Unassembled WGS sequence"/>
</dbReference>
<dbReference type="SUPFAM" id="SSF50998">
    <property type="entry name" value="Quinoprotein alcohol dehydrogenase-like"/>
    <property type="match status" value="1"/>
</dbReference>
<proteinExistence type="predicted"/>
<protein>
    <submittedName>
        <fullName evidence="2">PQQ enzyme repeat-containing protein</fullName>
    </submittedName>
</protein>
<evidence type="ECO:0000259" key="1">
    <source>
        <dbReference type="Pfam" id="PF01011"/>
    </source>
</evidence>
<dbReference type="Gene3D" id="2.140.10.10">
    <property type="entry name" value="Quinoprotein alcohol dehydrogenase-like superfamily"/>
    <property type="match status" value="1"/>
</dbReference>
<feature type="domain" description="Pyrrolo-quinoline quinone repeat" evidence="1">
    <location>
        <begin position="7"/>
        <end position="49"/>
    </location>
</feature>
<reference evidence="3" key="1">
    <citation type="submission" date="2017-06" db="EMBL/GenBank/DDBJ databases">
        <authorList>
            <person name="Varghese N."/>
            <person name="Submissions S."/>
        </authorList>
    </citation>
    <scope>NUCLEOTIDE SEQUENCE [LARGE SCALE GENOMIC DNA]</scope>
    <source>
        <strain evidence="3">DSM 137</strain>
    </source>
</reference>
<organism evidence="2 3">
    <name type="scientific">Rhodoblastus acidophilus</name>
    <name type="common">Rhodopseudomonas acidophila</name>
    <dbReference type="NCBI Taxonomy" id="1074"/>
    <lineage>
        <taxon>Bacteria</taxon>
        <taxon>Pseudomonadati</taxon>
        <taxon>Pseudomonadota</taxon>
        <taxon>Alphaproteobacteria</taxon>
        <taxon>Hyphomicrobiales</taxon>
        <taxon>Rhodoblastaceae</taxon>
        <taxon>Rhodoblastus</taxon>
    </lineage>
</organism>
<name>A0A212S773_RHOAC</name>
<dbReference type="InterPro" id="IPR002372">
    <property type="entry name" value="PQQ_rpt_dom"/>
</dbReference>
<gene>
    <name evidence="2" type="ORF">SAMN06265338_11444</name>
</gene>
<evidence type="ECO:0000313" key="2">
    <source>
        <dbReference type="EMBL" id="SNB81016.1"/>
    </source>
</evidence>